<feature type="compositionally biased region" description="Basic and acidic residues" evidence="1">
    <location>
        <begin position="200"/>
        <end position="216"/>
    </location>
</feature>
<feature type="compositionally biased region" description="Basic residues" evidence="1">
    <location>
        <begin position="98"/>
        <end position="135"/>
    </location>
</feature>
<dbReference type="Gramene" id="Ma06_t25310.1">
    <property type="protein sequence ID" value="Ma06_p25310.1"/>
    <property type="gene ID" value="Ma06_g25310"/>
</dbReference>
<proteinExistence type="predicted"/>
<dbReference type="Proteomes" id="UP000012960">
    <property type="component" value="Unplaced"/>
</dbReference>
<dbReference type="AlphaFoldDB" id="A0A804JK84"/>
<feature type="region of interest" description="Disordered" evidence="1">
    <location>
        <begin position="93"/>
        <end position="260"/>
    </location>
</feature>
<dbReference type="EMBL" id="HG996471">
    <property type="protein sequence ID" value="CAG1847364.1"/>
    <property type="molecule type" value="Genomic_DNA"/>
</dbReference>
<evidence type="ECO:0000256" key="1">
    <source>
        <dbReference type="SAM" id="MobiDB-lite"/>
    </source>
</evidence>
<evidence type="ECO:0000313" key="4">
    <source>
        <dbReference type="Proteomes" id="UP000012960"/>
    </source>
</evidence>
<evidence type="ECO:0000313" key="2">
    <source>
        <dbReference type="EMBL" id="CAG1847364.1"/>
    </source>
</evidence>
<feature type="compositionally biased region" description="Acidic residues" evidence="1">
    <location>
        <begin position="217"/>
        <end position="226"/>
    </location>
</feature>
<organism evidence="3 4">
    <name type="scientific">Musa acuminata subsp. malaccensis</name>
    <name type="common">Wild banana</name>
    <name type="synonym">Musa malaccensis</name>
    <dbReference type="NCBI Taxonomy" id="214687"/>
    <lineage>
        <taxon>Eukaryota</taxon>
        <taxon>Viridiplantae</taxon>
        <taxon>Streptophyta</taxon>
        <taxon>Embryophyta</taxon>
        <taxon>Tracheophyta</taxon>
        <taxon>Spermatophyta</taxon>
        <taxon>Magnoliopsida</taxon>
        <taxon>Liliopsida</taxon>
        <taxon>Zingiberales</taxon>
        <taxon>Musaceae</taxon>
        <taxon>Musa</taxon>
    </lineage>
</organism>
<gene>
    <name evidence="2" type="ORF">GSMUA_171590.1</name>
</gene>
<accession>A0A804JK84</accession>
<keyword evidence="4" id="KW-1185">Reference proteome</keyword>
<evidence type="ECO:0000313" key="3">
    <source>
        <dbReference type="EnsemblPlants" id="Ma06_p25310.1"/>
    </source>
</evidence>
<name>A0A804JK84_MUSAM</name>
<reference evidence="3" key="2">
    <citation type="submission" date="2021-05" db="UniProtKB">
        <authorList>
            <consortium name="EnsemblPlants"/>
        </authorList>
    </citation>
    <scope>IDENTIFICATION</scope>
    <source>
        <strain evidence="3">subsp. malaccensis</strain>
    </source>
</reference>
<reference evidence="2" key="1">
    <citation type="submission" date="2021-03" db="EMBL/GenBank/DDBJ databases">
        <authorList>
            <consortium name="Genoscope - CEA"/>
            <person name="William W."/>
        </authorList>
    </citation>
    <scope>NUCLEOTIDE SEQUENCE</scope>
    <source>
        <strain evidence="2">Doubled-haploid Pahang</strain>
    </source>
</reference>
<protein>
    <submittedName>
        <fullName evidence="2">(wild Malaysian banana) hypothetical protein</fullName>
    </submittedName>
</protein>
<dbReference type="InParanoid" id="A0A804JK84"/>
<dbReference type="EnsemblPlants" id="Ma06_t25310.1">
    <property type="protein sequence ID" value="Ma06_p25310.1"/>
    <property type="gene ID" value="Ma06_g25310"/>
</dbReference>
<feature type="compositionally biased region" description="Low complexity" evidence="1">
    <location>
        <begin position="236"/>
        <end position="250"/>
    </location>
</feature>
<sequence>MRKQGEILEWSSGHTTLAWGYPLGFPFVDTHGLARTATWPGDLFENKKAEGTKLLWGSSAGAWPPASKAEKQLIDAAMSHSLHLPPLLRGLQLCGPVPRRRPDHLRSRSRQANHPRSRRRSHQKQQHPGPGRRSHIQGSRQGPRDTRTYYPCARRRRRQSAHGGRANLGSSSARAGDIPARAASDDVASAGGFPHPIDPSPRRGAAEARRDARPDSEQEEEEEEGEEGRRGPRSEPPGSGRRVSRGFVRGHLPGSQRRRRRNEWCTDSERLYLRRAGPAPGACRHPCLDRDMIHNSSFLSLVSLLCCRIVVGSEREGPPPVVVMHSLGFFFFCLERFCVEDYYLPH</sequence>